<comment type="similarity">
    <text evidence="1">Belongs to the RAD52 family.</text>
</comment>
<name>A0ABS8CYB9_9FIRM</name>
<keyword evidence="2" id="KW-0227">DNA damage</keyword>
<organism evidence="4 5">
    <name type="scientific">Intestinibacter bartlettii</name>
    <dbReference type="NCBI Taxonomy" id="261299"/>
    <lineage>
        <taxon>Bacteria</taxon>
        <taxon>Bacillati</taxon>
        <taxon>Bacillota</taxon>
        <taxon>Clostridia</taxon>
        <taxon>Peptostreptococcales</taxon>
        <taxon>Peptostreptococcaceae</taxon>
        <taxon>Intestinibacter</taxon>
    </lineage>
</organism>
<evidence type="ECO:0000256" key="3">
    <source>
        <dbReference type="ARBA" id="ARBA00023204"/>
    </source>
</evidence>
<comment type="caution">
    <text evidence="4">The sequence shown here is derived from an EMBL/GenBank/DDBJ whole genome shotgun (WGS) entry which is preliminary data.</text>
</comment>
<accession>A0ABS8CYB9</accession>
<evidence type="ECO:0008006" key="6">
    <source>
        <dbReference type="Google" id="ProtNLM"/>
    </source>
</evidence>
<keyword evidence="5" id="KW-1185">Reference proteome</keyword>
<evidence type="ECO:0000256" key="2">
    <source>
        <dbReference type="ARBA" id="ARBA00022763"/>
    </source>
</evidence>
<dbReference type="Pfam" id="PF04098">
    <property type="entry name" value="Rad52_Rad22"/>
    <property type="match status" value="1"/>
</dbReference>
<reference evidence="4 5" key="1">
    <citation type="submission" date="2021-10" db="EMBL/GenBank/DDBJ databases">
        <title>Collection of gut derived symbiotic bacterial strains cultured from healthy donors.</title>
        <authorList>
            <person name="Lin H."/>
            <person name="Littmann E."/>
            <person name="Claire K."/>
            <person name="Pamer E."/>
        </authorList>
    </citation>
    <scope>NUCLEOTIDE SEQUENCE [LARGE SCALE GENOMIC DNA]</scope>
    <source>
        <strain evidence="4 5">MSK.17.68</strain>
    </source>
</reference>
<keyword evidence="3" id="KW-0234">DNA repair</keyword>
<dbReference type="InterPro" id="IPR041247">
    <property type="entry name" value="Rad52_fam"/>
</dbReference>
<proteinExistence type="inferred from homology"/>
<sequence>MDRNLVMKELQKPFKEDEIEWRVGATNKDKSMGLALPYVTNKAIQNRLDEVFGVFGWKNEFKEWKENSQLCGISIWDEDKHEWLTKYDGADDTNMEATKGGLSDAMKRAAVQFGIGRYLYKLDPIWVPLKDEKYLEFIPQLPVWALPYEEQERIEREFSLPPEIDESIVNTRVSDVKTKYDNDTNAKLDKKLNKENTSECMTEVKHERPKNLVSDKQINLFNIRAKNKSRKKVYEIVGKFGYTSIETIEKKNFNNILYYIDQLPVVTKAMA</sequence>
<dbReference type="Proteomes" id="UP001299409">
    <property type="component" value="Unassembled WGS sequence"/>
</dbReference>
<dbReference type="RefSeq" id="WP_226924321.1">
    <property type="nucleotide sequence ID" value="NZ_DBFPAC010000131.1"/>
</dbReference>
<evidence type="ECO:0000313" key="5">
    <source>
        <dbReference type="Proteomes" id="UP001299409"/>
    </source>
</evidence>
<evidence type="ECO:0000256" key="1">
    <source>
        <dbReference type="ARBA" id="ARBA00006638"/>
    </source>
</evidence>
<protein>
    <recommendedName>
        <fullName evidence="6">Single-stranded DNA-binding protein DdrA</fullName>
    </recommendedName>
</protein>
<evidence type="ECO:0000313" key="4">
    <source>
        <dbReference type="EMBL" id="MCB5446453.1"/>
    </source>
</evidence>
<gene>
    <name evidence="4" type="ORF">LIP50_09595</name>
</gene>
<dbReference type="EMBL" id="JAJBMB010000008">
    <property type="protein sequence ID" value="MCB5446453.1"/>
    <property type="molecule type" value="Genomic_DNA"/>
</dbReference>